<keyword evidence="5" id="KW-0812">Transmembrane</keyword>
<dbReference type="InterPro" id="IPR009423">
    <property type="entry name" value="NDUC2"/>
</dbReference>
<keyword evidence="3 11" id="KW-0813">Transport</keyword>
<dbReference type="AlphaFoldDB" id="A0A9P0GCW5"/>
<protein>
    <recommendedName>
        <fullName evidence="11">NADH dehydrogenase [ubiquinone] 1 subunit C2</fullName>
    </recommendedName>
</protein>
<keyword evidence="9 11" id="KW-0496">Mitochondrion</keyword>
<comment type="function">
    <text evidence="11">Accessory subunit of the mitochondrial membrane respiratory chain NADH dehydrogenase (Complex I), that is believed not to be involved in catalysis. Complex I functions in the transfer of electrons from NADH to the respiratory chain. The immediate electron acceptor for the enzyme is believed to be ubiquinone.</text>
</comment>
<evidence type="ECO:0000256" key="9">
    <source>
        <dbReference type="ARBA" id="ARBA00023128"/>
    </source>
</evidence>
<name>A0A9P0GCW5_9CUCU</name>
<sequence length="119" mass="13345">MASGPKIATTPLELLSGPAPEPPFLSKYWAPFACGVIGFSSVCLANYVTKRPVWSGLQKHVLLSAGLAGIGKVVDDYRNQYMADRDAVLRHYVELHPEDFPPFERKQYKDILESWIPIR</sequence>
<keyword evidence="6 11" id="KW-0999">Mitochondrion inner membrane</keyword>
<evidence type="ECO:0000256" key="10">
    <source>
        <dbReference type="ARBA" id="ARBA00023136"/>
    </source>
</evidence>
<dbReference type="EMBL" id="OV651830">
    <property type="protein sequence ID" value="CAH1104887.1"/>
    <property type="molecule type" value="Genomic_DNA"/>
</dbReference>
<dbReference type="PANTHER" id="PTHR13099:SF0">
    <property type="entry name" value="NADH DEHYDROGENASE [UBIQUINONE] 1 SUBUNIT C2-RELATED"/>
    <property type="match status" value="1"/>
</dbReference>
<dbReference type="Proteomes" id="UP001153636">
    <property type="component" value="Chromosome 18"/>
</dbReference>
<evidence type="ECO:0000313" key="13">
    <source>
        <dbReference type="Proteomes" id="UP001153636"/>
    </source>
</evidence>
<dbReference type="Pfam" id="PF06374">
    <property type="entry name" value="NDUF_C2"/>
    <property type="match status" value="1"/>
</dbReference>
<comment type="subcellular location">
    <subcellularLocation>
        <location evidence="1">Mitochondrion inner membrane</location>
        <topology evidence="1">Single-pass membrane protein</topology>
        <orientation evidence="1">Matrix side</orientation>
    </subcellularLocation>
</comment>
<keyword evidence="7 11" id="KW-0249">Electron transport</keyword>
<dbReference type="OrthoDB" id="6329847at2759"/>
<evidence type="ECO:0000256" key="6">
    <source>
        <dbReference type="ARBA" id="ARBA00022792"/>
    </source>
</evidence>
<comment type="similarity">
    <text evidence="2 11">Belongs to the complex I NDUFC2 subunit family.</text>
</comment>
<evidence type="ECO:0000256" key="8">
    <source>
        <dbReference type="ARBA" id="ARBA00022989"/>
    </source>
</evidence>
<evidence type="ECO:0000256" key="3">
    <source>
        <dbReference type="ARBA" id="ARBA00022448"/>
    </source>
</evidence>
<keyword evidence="8" id="KW-1133">Transmembrane helix</keyword>
<keyword evidence="4 11" id="KW-0679">Respiratory chain</keyword>
<proteinExistence type="inferred from homology"/>
<keyword evidence="10 11" id="KW-0472">Membrane</keyword>
<evidence type="ECO:0000256" key="5">
    <source>
        <dbReference type="ARBA" id="ARBA00022692"/>
    </source>
</evidence>
<evidence type="ECO:0000256" key="4">
    <source>
        <dbReference type="ARBA" id="ARBA00022660"/>
    </source>
</evidence>
<dbReference type="GO" id="GO:0006120">
    <property type="term" value="P:mitochondrial electron transport, NADH to ubiquinone"/>
    <property type="evidence" value="ECO:0007669"/>
    <property type="project" value="InterPro"/>
</dbReference>
<evidence type="ECO:0000256" key="2">
    <source>
        <dbReference type="ARBA" id="ARBA00008674"/>
    </source>
</evidence>
<evidence type="ECO:0000313" key="12">
    <source>
        <dbReference type="EMBL" id="CAH1104887.1"/>
    </source>
</evidence>
<keyword evidence="13" id="KW-1185">Reference proteome</keyword>
<evidence type="ECO:0000256" key="7">
    <source>
        <dbReference type="ARBA" id="ARBA00022982"/>
    </source>
</evidence>
<organism evidence="12 13">
    <name type="scientific">Psylliodes chrysocephalus</name>
    <dbReference type="NCBI Taxonomy" id="3402493"/>
    <lineage>
        <taxon>Eukaryota</taxon>
        <taxon>Metazoa</taxon>
        <taxon>Ecdysozoa</taxon>
        <taxon>Arthropoda</taxon>
        <taxon>Hexapoda</taxon>
        <taxon>Insecta</taxon>
        <taxon>Pterygota</taxon>
        <taxon>Neoptera</taxon>
        <taxon>Endopterygota</taxon>
        <taxon>Coleoptera</taxon>
        <taxon>Polyphaga</taxon>
        <taxon>Cucujiformia</taxon>
        <taxon>Chrysomeloidea</taxon>
        <taxon>Chrysomelidae</taxon>
        <taxon>Galerucinae</taxon>
        <taxon>Alticini</taxon>
        <taxon>Psylliodes</taxon>
    </lineage>
</organism>
<dbReference type="PIRSF" id="PIRSF017834">
    <property type="entry name" value="NADH-UbQ_OxRdtase_b14.5b"/>
    <property type="match status" value="1"/>
</dbReference>
<evidence type="ECO:0000256" key="1">
    <source>
        <dbReference type="ARBA" id="ARBA00004298"/>
    </source>
</evidence>
<evidence type="ECO:0000256" key="11">
    <source>
        <dbReference type="PIRNR" id="PIRNR017834"/>
    </source>
</evidence>
<accession>A0A9P0GCW5</accession>
<gene>
    <name evidence="12" type="ORF">PSYICH_LOCUS5992</name>
</gene>
<reference evidence="12" key="1">
    <citation type="submission" date="2022-01" db="EMBL/GenBank/DDBJ databases">
        <authorList>
            <person name="King R."/>
        </authorList>
    </citation>
    <scope>NUCLEOTIDE SEQUENCE</scope>
</reference>
<dbReference type="PANTHER" id="PTHR13099">
    <property type="entry name" value="NADH-UBIQUINONE OXIDOREDUCTASE SUBUNIT B14.5B"/>
    <property type="match status" value="1"/>
</dbReference>
<dbReference type="GO" id="GO:0005743">
    <property type="term" value="C:mitochondrial inner membrane"/>
    <property type="evidence" value="ECO:0007669"/>
    <property type="project" value="UniProtKB-SubCell"/>
</dbReference>